<reference evidence="3" key="1">
    <citation type="journal article" date="2015" name="Nature">
        <title>Complex archaea that bridge the gap between prokaryotes and eukaryotes.</title>
        <authorList>
            <person name="Spang A."/>
            <person name="Saw J.H."/>
            <person name="Jorgensen S.L."/>
            <person name="Zaremba-Niedzwiedzka K."/>
            <person name="Martijn J."/>
            <person name="Lind A.E."/>
            <person name="van Eijk R."/>
            <person name="Schleper C."/>
            <person name="Guy L."/>
            <person name="Ettema T.J."/>
        </authorList>
    </citation>
    <scope>NUCLEOTIDE SEQUENCE</scope>
</reference>
<keyword evidence="2" id="KW-0808">Transferase</keyword>
<dbReference type="InterPro" id="IPR002201">
    <property type="entry name" value="Glyco_trans_9"/>
</dbReference>
<organism evidence="3">
    <name type="scientific">marine sediment metagenome</name>
    <dbReference type="NCBI Taxonomy" id="412755"/>
    <lineage>
        <taxon>unclassified sequences</taxon>
        <taxon>metagenomes</taxon>
        <taxon>ecological metagenomes</taxon>
    </lineage>
</organism>
<dbReference type="PANTHER" id="PTHR30160">
    <property type="entry name" value="TETRAACYLDISACCHARIDE 4'-KINASE-RELATED"/>
    <property type="match status" value="1"/>
</dbReference>
<evidence type="ECO:0000256" key="2">
    <source>
        <dbReference type="ARBA" id="ARBA00022679"/>
    </source>
</evidence>
<dbReference type="AlphaFoldDB" id="A0A0F9E4P5"/>
<dbReference type="Gene3D" id="3.40.50.2000">
    <property type="entry name" value="Glycogen Phosphorylase B"/>
    <property type="match status" value="2"/>
</dbReference>
<name>A0A0F9E4P5_9ZZZZ</name>
<dbReference type="SUPFAM" id="SSF53756">
    <property type="entry name" value="UDP-Glycosyltransferase/glycogen phosphorylase"/>
    <property type="match status" value="1"/>
</dbReference>
<keyword evidence="1" id="KW-0328">Glycosyltransferase</keyword>
<evidence type="ECO:0008006" key="4">
    <source>
        <dbReference type="Google" id="ProtNLM"/>
    </source>
</evidence>
<protein>
    <recommendedName>
        <fullName evidence="4">Glycosyltransferase family 9 protein</fullName>
    </recommendedName>
</protein>
<dbReference type="EMBL" id="LAZR01026370">
    <property type="protein sequence ID" value="KKL68968.1"/>
    <property type="molecule type" value="Genomic_DNA"/>
</dbReference>
<dbReference type="CDD" id="cd03789">
    <property type="entry name" value="GT9_LPS_heptosyltransferase"/>
    <property type="match status" value="1"/>
</dbReference>
<proteinExistence type="predicted"/>
<comment type="caution">
    <text evidence="3">The sequence shown here is derived from an EMBL/GenBank/DDBJ whole genome shotgun (WGS) entry which is preliminary data.</text>
</comment>
<dbReference type="GO" id="GO:0005829">
    <property type="term" value="C:cytosol"/>
    <property type="evidence" value="ECO:0007669"/>
    <property type="project" value="TreeGrafter"/>
</dbReference>
<gene>
    <name evidence="3" type="ORF">LCGC14_2119690</name>
</gene>
<dbReference type="GO" id="GO:0009244">
    <property type="term" value="P:lipopolysaccharide core region biosynthetic process"/>
    <property type="evidence" value="ECO:0007669"/>
    <property type="project" value="TreeGrafter"/>
</dbReference>
<evidence type="ECO:0000256" key="1">
    <source>
        <dbReference type="ARBA" id="ARBA00022676"/>
    </source>
</evidence>
<dbReference type="GO" id="GO:0008713">
    <property type="term" value="F:ADP-heptose-lipopolysaccharide heptosyltransferase activity"/>
    <property type="evidence" value="ECO:0007669"/>
    <property type="project" value="TreeGrafter"/>
</dbReference>
<dbReference type="InterPro" id="IPR051199">
    <property type="entry name" value="LPS_LOS_Heptosyltrfase"/>
</dbReference>
<dbReference type="Pfam" id="PF01075">
    <property type="entry name" value="Glyco_transf_9"/>
    <property type="match status" value="1"/>
</dbReference>
<accession>A0A0F9E4P5</accession>
<evidence type="ECO:0000313" key="3">
    <source>
        <dbReference type="EMBL" id="KKL68968.1"/>
    </source>
</evidence>
<sequence>MIKKYYNLRRRIALWTTAQKPSLVHRLSTGKVRALFVMTGLMGDTIMSIPAVLAFRDNYPDSEITVLATSKSQELLSMVPAIDHFIVFDHSPFPLSPKKARKVKQLGREIKWRRFDVAIVLLGDDFVPMLTRIGIPIRVGVKENIFEPLLTHSYAIGSPRTWGPEERLGSVIALGINPAPATWTYSLRDVLLKIPDYWIDVARVNMKLVNSGGFGPDTPFVVLHPFGRKKHQWMPPGMVVALVHQVQQKLGLKPLIVGDSMEQASDLLGLIQPNTPHLIGNLSVPELAQIMRRSKLVISTDSGPMHLAGALGVPTIGVFRSNRLEHANRYPSVKAICTQDLFIFCRSLKIRNYETGCDWDRCKTWPCKQLKAIKVEEIINEVARMIEQ</sequence>